<comment type="caution">
    <text evidence="2">The sequence shown here is derived from an EMBL/GenBank/DDBJ whole genome shotgun (WGS) entry which is preliminary data.</text>
</comment>
<keyword evidence="3" id="KW-1185">Reference proteome</keyword>
<reference evidence="2 3" key="1">
    <citation type="submission" date="2019-07" db="EMBL/GenBank/DDBJ databases">
        <title>Whole genome shotgun sequence of Chitinophaga cymbidii NBRC 109752.</title>
        <authorList>
            <person name="Hosoyama A."/>
            <person name="Uohara A."/>
            <person name="Ohji S."/>
            <person name="Ichikawa N."/>
        </authorList>
    </citation>
    <scope>NUCLEOTIDE SEQUENCE [LARGE SCALE GENOMIC DNA]</scope>
    <source>
        <strain evidence="2 3">NBRC 109752</strain>
    </source>
</reference>
<dbReference type="AlphaFoldDB" id="A0A512RGS9"/>
<feature type="domain" description="Glycosyltransferase 2-like" evidence="1">
    <location>
        <begin position="9"/>
        <end position="129"/>
    </location>
</feature>
<dbReference type="CDD" id="cd04186">
    <property type="entry name" value="GT_2_like_c"/>
    <property type="match status" value="1"/>
</dbReference>
<dbReference type="PANTHER" id="PTHR43179:SF7">
    <property type="entry name" value="RHAMNOSYLTRANSFERASE WBBL"/>
    <property type="match status" value="1"/>
</dbReference>
<evidence type="ECO:0000313" key="3">
    <source>
        <dbReference type="Proteomes" id="UP000321436"/>
    </source>
</evidence>
<keyword evidence="2" id="KW-0808">Transferase</keyword>
<name>A0A512RGS9_9BACT</name>
<organism evidence="2 3">
    <name type="scientific">Chitinophaga cymbidii</name>
    <dbReference type="NCBI Taxonomy" id="1096750"/>
    <lineage>
        <taxon>Bacteria</taxon>
        <taxon>Pseudomonadati</taxon>
        <taxon>Bacteroidota</taxon>
        <taxon>Chitinophagia</taxon>
        <taxon>Chitinophagales</taxon>
        <taxon>Chitinophagaceae</taxon>
        <taxon>Chitinophaga</taxon>
    </lineage>
</organism>
<dbReference type="SUPFAM" id="SSF53448">
    <property type="entry name" value="Nucleotide-diphospho-sugar transferases"/>
    <property type="match status" value="1"/>
</dbReference>
<dbReference type="EMBL" id="BKAU01000001">
    <property type="protein sequence ID" value="GEP94895.1"/>
    <property type="molecule type" value="Genomic_DNA"/>
</dbReference>
<dbReference type="OrthoDB" id="9771846at2"/>
<dbReference type="Gene3D" id="3.90.550.10">
    <property type="entry name" value="Spore Coat Polysaccharide Biosynthesis Protein SpsA, Chain A"/>
    <property type="match status" value="1"/>
</dbReference>
<protein>
    <submittedName>
        <fullName evidence="2">Glycosyl transferase</fullName>
    </submittedName>
</protein>
<evidence type="ECO:0000259" key="1">
    <source>
        <dbReference type="Pfam" id="PF00535"/>
    </source>
</evidence>
<proteinExistence type="predicted"/>
<sequence>MLPAYDVAIILLNYNSSSFTVNCVESIWEQTDRSLQWQIIIVDNNSAPEDYQLLQSALQGKPHLTLIRSILNLGFTGGNMLGIQHCNARYIYFLNNDTLLQKNTLNSLHRFMETHPDAGICSGQMLNDKLQPINTFNYFPTISMKILGPGLLRLFRPEDYPKRNATYADPLRVPLVSGASMFVRYSMLADVGGMDPNYFFYCEEEDLAYTFRKKGWHCYLVPQAGFVHFVSTSTTVKMDFLQEYYYSLLYFFSKHHSTAAYICLKWWYFFKLLKKTYKDAGYARIAWMIAKGAPPCYSLRFKQKMQLHQ</sequence>
<evidence type="ECO:0000313" key="2">
    <source>
        <dbReference type="EMBL" id="GEP94895.1"/>
    </source>
</evidence>
<dbReference type="InterPro" id="IPR029044">
    <property type="entry name" value="Nucleotide-diphossugar_trans"/>
</dbReference>
<dbReference type="Proteomes" id="UP000321436">
    <property type="component" value="Unassembled WGS sequence"/>
</dbReference>
<gene>
    <name evidence="2" type="ORF">CCY01nite_11550</name>
</gene>
<dbReference type="GO" id="GO:0016740">
    <property type="term" value="F:transferase activity"/>
    <property type="evidence" value="ECO:0007669"/>
    <property type="project" value="UniProtKB-KW"/>
</dbReference>
<dbReference type="RefSeq" id="WP_146858686.1">
    <property type="nucleotide sequence ID" value="NZ_BKAU01000001.1"/>
</dbReference>
<accession>A0A512RGS9</accession>
<dbReference type="Pfam" id="PF00535">
    <property type="entry name" value="Glycos_transf_2"/>
    <property type="match status" value="1"/>
</dbReference>
<dbReference type="PANTHER" id="PTHR43179">
    <property type="entry name" value="RHAMNOSYLTRANSFERASE WBBL"/>
    <property type="match status" value="1"/>
</dbReference>
<dbReference type="InterPro" id="IPR001173">
    <property type="entry name" value="Glyco_trans_2-like"/>
</dbReference>